<dbReference type="EMBL" id="FXYH01000002">
    <property type="protein sequence ID" value="SMX35845.1"/>
    <property type="molecule type" value="Genomic_DNA"/>
</dbReference>
<gene>
    <name evidence="1" type="ORF">PEV8663_00612</name>
</gene>
<keyword evidence="2" id="KW-1185">Reference proteome</keyword>
<accession>A0A238JYW9</accession>
<name>A0A238JYW9_9RHOB</name>
<sequence length="224" mass="23073">MGDAAQIQFDTIPSFLGVPVGDLEDLVPGQVAIAGYFCDNLSRPAAEQRYLARQLRYASGHGKAPANAIDLGDVNVFPLEPDKHFSAVVSQCVAVLETGARLVLVGGDSSGLKALGTAARQVTGADVPVIEVTGGIAGNLPNVQPVILSVDLQELAANWVSHPHRLAGLSPAQMAAQIVATPGNVIAAAIYGLAPALDNRGSTEVRAALAILREVSDRLEKGAG</sequence>
<dbReference type="RefSeq" id="WP_097803166.1">
    <property type="nucleotide sequence ID" value="NZ_FXYH01000002.1"/>
</dbReference>
<evidence type="ECO:0000313" key="2">
    <source>
        <dbReference type="Proteomes" id="UP000220836"/>
    </source>
</evidence>
<evidence type="ECO:0000313" key="1">
    <source>
        <dbReference type="EMBL" id="SMX35845.1"/>
    </source>
</evidence>
<dbReference type="SUPFAM" id="SSF52768">
    <property type="entry name" value="Arginase/deacetylase"/>
    <property type="match status" value="1"/>
</dbReference>
<dbReference type="OrthoDB" id="7832687at2"/>
<organism evidence="1 2">
    <name type="scientific">Pelagimonas varians</name>
    <dbReference type="NCBI Taxonomy" id="696760"/>
    <lineage>
        <taxon>Bacteria</taxon>
        <taxon>Pseudomonadati</taxon>
        <taxon>Pseudomonadota</taxon>
        <taxon>Alphaproteobacteria</taxon>
        <taxon>Rhodobacterales</taxon>
        <taxon>Roseobacteraceae</taxon>
        <taxon>Pelagimonas</taxon>
    </lineage>
</organism>
<dbReference type="InterPro" id="IPR023696">
    <property type="entry name" value="Ureohydrolase_dom_sf"/>
</dbReference>
<reference evidence="1 2" key="1">
    <citation type="submission" date="2017-05" db="EMBL/GenBank/DDBJ databases">
        <authorList>
            <person name="Song R."/>
            <person name="Chenine A.L."/>
            <person name="Ruprecht R.M."/>
        </authorList>
    </citation>
    <scope>NUCLEOTIDE SEQUENCE [LARGE SCALE GENOMIC DNA]</scope>
    <source>
        <strain evidence="1 2">CECT 8663</strain>
    </source>
</reference>
<dbReference type="Proteomes" id="UP000220836">
    <property type="component" value="Unassembled WGS sequence"/>
</dbReference>
<proteinExistence type="predicted"/>
<protein>
    <submittedName>
        <fullName evidence="1">Arginase family protein</fullName>
    </submittedName>
</protein>
<dbReference type="Gene3D" id="3.40.800.10">
    <property type="entry name" value="Ureohydrolase domain"/>
    <property type="match status" value="1"/>
</dbReference>
<dbReference type="AlphaFoldDB" id="A0A238JYW9"/>